<dbReference type="GeneID" id="17304265"/>
<dbReference type="PaxDb" id="55529-EKX47627"/>
<gene>
    <name evidence="1" type="ORF">GUITHDRAFT_50616</name>
</gene>
<dbReference type="SUPFAM" id="SSF117281">
    <property type="entry name" value="Kelch motif"/>
    <property type="match status" value="1"/>
</dbReference>
<feature type="non-terminal residue" evidence="1">
    <location>
        <position position="122"/>
    </location>
</feature>
<dbReference type="OrthoDB" id="68380at2759"/>
<keyword evidence="3" id="KW-1185">Reference proteome</keyword>
<dbReference type="Pfam" id="PF01344">
    <property type="entry name" value="Kelch_1"/>
    <property type="match status" value="1"/>
</dbReference>
<dbReference type="KEGG" id="gtt:GUITHDRAFT_50616"/>
<dbReference type="RefSeq" id="XP_005834607.1">
    <property type="nucleotide sequence ID" value="XM_005834550.1"/>
</dbReference>
<dbReference type="Proteomes" id="UP000011087">
    <property type="component" value="Unassembled WGS sequence"/>
</dbReference>
<proteinExistence type="predicted"/>
<name>L1JH09_GUITC</name>
<organism evidence="1">
    <name type="scientific">Guillardia theta (strain CCMP2712)</name>
    <name type="common">Cryptophyte</name>
    <dbReference type="NCBI Taxonomy" id="905079"/>
    <lineage>
        <taxon>Eukaryota</taxon>
        <taxon>Cryptophyceae</taxon>
        <taxon>Pyrenomonadales</taxon>
        <taxon>Geminigeraceae</taxon>
        <taxon>Guillardia</taxon>
    </lineage>
</organism>
<protein>
    <recommendedName>
        <fullName evidence="4">Galactose oxidase</fullName>
    </recommendedName>
</protein>
<dbReference type="EnsemblProtists" id="EKX47627">
    <property type="protein sequence ID" value="EKX47627"/>
    <property type="gene ID" value="GUITHDRAFT_50616"/>
</dbReference>
<reference evidence="3" key="2">
    <citation type="submission" date="2012-11" db="EMBL/GenBank/DDBJ databases">
        <authorList>
            <person name="Kuo A."/>
            <person name="Curtis B.A."/>
            <person name="Tanifuji G."/>
            <person name="Burki F."/>
            <person name="Gruber A."/>
            <person name="Irimia M."/>
            <person name="Maruyama S."/>
            <person name="Arias M.C."/>
            <person name="Ball S.G."/>
            <person name="Gile G.H."/>
            <person name="Hirakawa Y."/>
            <person name="Hopkins J.F."/>
            <person name="Rensing S.A."/>
            <person name="Schmutz J."/>
            <person name="Symeonidi A."/>
            <person name="Elias M."/>
            <person name="Eveleigh R.J."/>
            <person name="Herman E.K."/>
            <person name="Klute M.J."/>
            <person name="Nakayama T."/>
            <person name="Obornik M."/>
            <person name="Reyes-Prieto A."/>
            <person name="Armbrust E.V."/>
            <person name="Aves S.J."/>
            <person name="Beiko R.G."/>
            <person name="Coutinho P."/>
            <person name="Dacks J.B."/>
            <person name="Durnford D.G."/>
            <person name="Fast N.M."/>
            <person name="Green B.R."/>
            <person name="Grisdale C."/>
            <person name="Hempe F."/>
            <person name="Henrissat B."/>
            <person name="Hoppner M.P."/>
            <person name="Ishida K.-I."/>
            <person name="Kim E."/>
            <person name="Koreny L."/>
            <person name="Kroth P.G."/>
            <person name="Liu Y."/>
            <person name="Malik S.-B."/>
            <person name="Maier U.G."/>
            <person name="McRose D."/>
            <person name="Mock T."/>
            <person name="Neilson J.A."/>
            <person name="Onodera N.T."/>
            <person name="Poole A.M."/>
            <person name="Pritham E.J."/>
            <person name="Richards T.A."/>
            <person name="Rocap G."/>
            <person name="Roy S.W."/>
            <person name="Sarai C."/>
            <person name="Schaack S."/>
            <person name="Shirato S."/>
            <person name="Slamovits C.H."/>
            <person name="Spencer D.F."/>
            <person name="Suzuki S."/>
            <person name="Worden A.Z."/>
            <person name="Zauner S."/>
            <person name="Barry K."/>
            <person name="Bell C."/>
            <person name="Bharti A.K."/>
            <person name="Crow J.A."/>
            <person name="Grimwood J."/>
            <person name="Kramer R."/>
            <person name="Lindquist E."/>
            <person name="Lucas S."/>
            <person name="Salamov A."/>
            <person name="McFadden G.I."/>
            <person name="Lane C.E."/>
            <person name="Keeling P.J."/>
            <person name="Gray M.W."/>
            <person name="Grigoriev I.V."/>
            <person name="Archibald J.M."/>
        </authorList>
    </citation>
    <scope>NUCLEOTIDE SEQUENCE</scope>
    <source>
        <strain evidence="3">CCMP2712</strain>
    </source>
</reference>
<reference evidence="2" key="3">
    <citation type="submission" date="2016-03" db="UniProtKB">
        <authorList>
            <consortium name="EnsemblProtists"/>
        </authorList>
    </citation>
    <scope>IDENTIFICATION</scope>
</reference>
<dbReference type="HOGENOM" id="CLU_2032703_0_0_1"/>
<evidence type="ECO:0000313" key="1">
    <source>
        <dbReference type="EMBL" id="EKX47627.1"/>
    </source>
</evidence>
<dbReference type="EMBL" id="JH992989">
    <property type="protein sequence ID" value="EKX47627.1"/>
    <property type="molecule type" value="Genomic_DNA"/>
</dbReference>
<dbReference type="AlphaFoldDB" id="L1JH09"/>
<evidence type="ECO:0008006" key="4">
    <source>
        <dbReference type="Google" id="ProtNLM"/>
    </source>
</evidence>
<evidence type="ECO:0000313" key="2">
    <source>
        <dbReference type="EnsemblProtists" id="EKX47627"/>
    </source>
</evidence>
<dbReference type="OMA" id="THNGAIF"/>
<dbReference type="Gene3D" id="2.120.10.80">
    <property type="entry name" value="Kelch-type beta propeller"/>
    <property type="match status" value="1"/>
</dbReference>
<feature type="non-terminal residue" evidence="1">
    <location>
        <position position="1"/>
    </location>
</feature>
<reference evidence="1 3" key="1">
    <citation type="journal article" date="2012" name="Nature">
        <title>Algal genomes reveal evolutionary mosaicism and the fate of nucleomorphs.</title>
        <authorList>
            <consortium name="DOE Joint Genome Institute"/>
            <person name="Curtis B.A."/>
            <person name="Tanifuji G."/>
            <person name="Burki F."/>
            <person name="Gruber A."/>
            <person name="Irimia M."/>
            <person name="Maruyama S."/>
            <person name="Arias M.C."/>
            <person name="Ball S.G."/>
            <person name="Gile G.H."/>
            <person name="Hirakawa Y."/>
            <person name="Hopkins J.F."/>
            <person name="Kuo A."/>
            <person name="Rensing S.A."/>
            <person name="Schmutz J."/>
            <person name="Symeonidi A."/>
            <person name="Elias M."/>
            <person name="Eveleigh R.J."/>
            <person name="Herman E.K."/>
            <person name="Klute M.J."/>
            <person name="Nakayama T."/>
            <person name="Obornik M."/>
            <person name="Reyes-Prieto A."/>
            <person name="Armbrust E.V."/>
            <person name="Aves S.J."/>
            <person name="Beiko R.G."/>
            <person name="Coutinho P."/>
            <person name="Dacks J.B."/>
            <person name="Durnford D.G."/>
            <person name="Fast N.M."/>
            <person name="Green B.R."/>
            <person name="Grisdale C.J."/>
            <person name="Hempel F."/>
            <person name="Henrissat B."/>
            <person name="Hoppner M.P."/>
            <person name="Ishida K."/>
            <person name="Kim E."/>
            <person name="Koreny L."/>
            <person name="Kroth P.G."/>
            <person name="Liu Y."/>
            <person name="Malik S.B."/>
            <person name="Maier U.G."/>
            <person name="McRose D."/>
            <person name="Mock T."/>
            <person name="Neilson J.A."/>
            <person name="Onodera N.T."/>
            <person name="Poole A.M."/>
            <person name="Pritham E.J."/>
            <person name="Richards T.A."/>
            <person name="Rocap G."/>
            <person name="Roy S.W."/>
            <person name="Sarai C."/>
            <person name="Schaack S."/>
            <person name="Shirato S."/>
            <person name="Slamovits C.H."/>
            <person name="Spencer D.F."/>
            <person name="Suzuki S."/>
            <person name="Worden A.Z."/>
            <person name="Zauner S."/>
            <person name="Barry K."/>
            <person name="Bell C."/>
            <person name="Bharti A.K."/>
            <person name="Crow J.A."/>
            <person name="Grimwood J."/>
            <person name="Kramer R."/>
            <person name="Lindquist E."/>
            <person name="Lucas S."/>
            <person name="Salamov A."/>
            <person name="McFadden G.I."/>
            <person name="Lane C.E."/>
            <person name="Keeling P.J."/>
            <person name="Gray M.W."/>
            <person name="Grigoriev I.V."/>
            <person name="Archibald J.M."/>
        </authorList>
    </citation>
    <scope>NUCLEOTIDE SEQUENCE</scope>
    <source>
        <strain evidence="1 3">CCMP2712</strain>
    </source>
</reference>
<dbReference type="InterPro" id="IPR015915">
    <property type="entry name" value="Kelch-typ_b-propeller"/>
</dbReference>
<accession>L1JH09</accession>
<sequence length="122" mass="13383">GQAGWMPRHSHAVTVFKERLWLMGGFSEEGHSLNDVWSSSDGGDDLYNDVWLSTNGSAWQLVTGNAPWARRRGFSLLAFQDSLLVIAGHAQKEFEGGTDGFLQSDIWQSKDGADWVEAAALA</sequence>
<evidence type="ECO:0000313" key="3">
    <source>
        <dbReference type="Proteomes" id="UP000011087"/>
    </source>
</evidence>
<dbReference type="InterPro" id="IPR006652">
    <property type="entry name" value="Kelch_1"/>
</dbReference>